<dbReference type="AlphaFoldDB" id="F5RPH8"/>
<dbReference type="HOGENOM" id="CLU_469201_0_0_9"/>
<proteinExistence type="predicted"/>
<feature type="region of interest" description="Disordered" evidence="1">
    <location>
        <begin position="340"/>
        <end position="396"/>
    </location>
</feature>
<dbReference type="STRING" id="888060.HMPREF9081_2164"/>
<dbReference type="CDD" id="cd17470">
    <property type="entry name" value="T3SS_Flik_C"/>
    <property type="match status" value="1"/>
</dbReference>
<reference evidence="3 4" key="1">
    <citation type="submission" date="2011-04" db="EMBL/GenBank/DDBJ databases">
        <authorList>
            <person name="Muzny D."/>
            <person name="Qin X."/>
            <person name="Deng J."/>
            <person name="Jiang H."/>
            <person name="Liu Y."/>
            <person name="Qu J."/>
            <person name="Song X.-Z."/>
            <person name="Zhang L."/>
            <person name="Thornton R."/>
            <person name="Coyle M."/>
            <person name="Francisco L."/>
            <person name="Jackson L."/>
            <person name="Javaid M."/>
            <person name="Korchina V."/>
            <person name="Kovar C."/>
            <person name="Mata R."/>
            <person name="Mathew T."/>
            <person name="Ngo R."/>
            <person name="Nguyen L."/>
            <person name="Nguyen N."/>
            <person name="Okwuonu G."/>
            <person name="Ongeri F."/>
            <person name="Pham C."/>
            <person name="Simmons D."/>
            <person name="Wilczek-Boney K."/>
            <person name="Hale W."/>
            <person name="Jakkamsetti A."/>
            <person name="Pham P."/>
            <person name="Ruth R."/>
            <person name="San Lucas F."/>
            <person name="Warren J."/>
            <person name="Zhang J."/>
            <person name="Zhao Z."/>
            <person name="Zhou C."/>
            <person name="Zhu D."/>
            <person name="Lee S."/>
            <person name="Bess C."/>
            <person name="Blankenburg K."/>
            <person name="Forbes L."/>
            <person name="Fu Q."/>
            <person name="Gubbala S."/>
            <person name="Hirani K."/>
            <person name="Jayaseelan J.C."/>
            <person name="Lara F."/>
            <person name="Munidasa M."/>
            <person name="Palculict T."/>
            <person name="Patil S."/>
            <person name="Pu L.-L."/>
            <person name="Saada N."/>
            <person name="Tang L."/>
            <person name="Weissenberger G."/>
            <person name="Zhu Y."/>
            <person name="Hemphill L."/>
            <person name="Shang Y."/>
            <person name="Youmans B."/>
            <person name="Ayvaz T."/>
            <person name="Ross M."/>
            <person name="Santibanez J."/>
            <person name="Aqrawi P."/>
            <person name="Gross S."/>
            <person name="Joshi V."/>
            <person name="Fowler G."/>
            <person name="Nazareth L."/>
            <person name="Reid J."/>
            <person name="Worley K."/>
            <person name="Petrosino J."/>
            <person name="Highlander S."/>
            <person name="Gibbs R."/>
        </authorList>
    </citation>
    <scope>NUCLEOTIDE SEQUENCE [LARGE SCALE GENOMIC DNA]</scope>
    <source>
        <strain evidence="3 4">DSM 2778</strain>
    </source>
</reference>
<name>F5RPH8_9FIRM</name>
<dbReference type="Proteomes" id="UP000004067">
    <property type="component" value="Unassembled WGS sequence"/>
</dbReference>
<feature type="compositionally biased region" description="Polar residues" evidence="1">
    <location>
        <begin position="378"/>
        <end position="395"/>
    </location>
</feature>
<feature type="domain" description="Flagellar hook-length control protein-like C-terminal" evidence="2">
    <location>
        <begin position="435"/>
        <end position="503"/>
    </location>
</feature>
<feature type="region of interest" description="Disordered" evidence="1">
    <location>
        <begin position="1"/>
        <end position="104"/>
    </location>
</feature>
<dbReference type="InterPro" id="IPR038610">
    <property type="entry name" value="FliK-like_C_sf"/>
</dbReference>
<protein>
    <recommendedName>
        <fullName evidence="2">Flagellar hook-length control protein-like C-terminal domain-containing protein</fullName>
    </recommendedName>
</protein>
<organism evidence="3 4">
    <name type="scientific">Centipeda periodontii DSM 2778</name>
    <dbReference type="NCBI Taxonomy" id="888060"/>
    <lineage>
        <taxon>Bacteria</taxon>
        <taxon>Bacillati</taxon>
        <taxon>Bacillota</taxon>
        <taxon>Negativicutes</taxon>
        <taxon>Selenomonadales</taxon>
        <taxon>Selenomonadaceae</taxon>
        <taxon>Centipeda</taxon>
    </lineage>
</organism>
<feature type="compositionally biased region" description="Polar residues" evidence="1">
    <location>
        <begin position="354"/>
        <end position="369"/>
    </location>
</feature>
<gene>
    <name evidence="3" type="ORF">HMPREF9081_2164</name>
</gene>
<comment type="caution">
    <text evidence="3">The sequence shown here is derived from an EMBL/GenBank/DDBJ whole genome shotgun (WGS) entry which is preliminary data.</text>
</comment>
<keyword evidence="4" id="KW-1185">Reference proteome</keyword>
<evidence type="ECO:0000313" key="4">
    <source>
        <dbReference type="Proteomes" id="UP000004067"/>
    </source>
</evidence>
<dbReference type="InterPro" id="IPR021136">
    <property type="entry name" value="Flagellar_hook_control-like_C"/>
</dbReference>
<accession>F5RPH8</accession>
<evidence type="ECO:0000259" key="2">
    <source>
        <dbReference type="Pfam" id="PF02120"/>
    </source>
</evidence>
<sequence length="567" mass="59134">MNANNLMAVSTADGISAGTGAPKGRTGSAGNRAQATSGKNSFSDTFGALQKGMDAGAAKTQTRKAPTSTTQTKVPQVESNALSQDTQDVTAKGPKTGAEKKISSTDDSVASSVAAAVAAVVNTDAAPVDSDVNEGLDSALMEILQRYELTADQLGDTKLQSAVRSLLQQLPEEGIKSRNFLLALAGQPLTEEENGNVFLALTEEGAAANPSAAVQSTRMPQDLGAVPQVLRLTALSSQQSTALNPDAPLTSEQTPVMNATAMLRGQTSAGTVETAALVNTAAGAQTAMENVAAPILRAQAEPLSSAQGKSGAQLVGENLIVEDGAEAANPLTVLAQRTMRHDASQGDAAGQEEQPMQSGQQTARMTTTLPFEVPTRGAETTPQPAQPIAAQTSMAPAQEVVTPEPTHEAQRPQPDYEIPRQIVEQARLLRTLTDTQMVIRLRPEHLGELTLRVAVGADGAVQASFHSDNAHVRNVIENSLVQLRQELNNQGIKIDRVGVYAGLADGQMPQSQGQEAWQQSSGQHNGAQQVYARGDADDYLDEIDGLAPIAAEETGGSVGAEGVDYRV</sequence>
<dbReference type="Gene3D" id="3.30.750.140">
    <property type="match status" value="1"/>
</dbReference>
<dbReference type="RefSeq" id="WP_006307245.1">
    <property type="nucleotide sequence ID" value="NZ_GL892076.1"/>
</dbReference>
<dbReference type="Pfam" id="PF02120">
    <property type="entry name" value="Flg_hook"/>
    <property type="match status" value="1"/>
</dbReference>
<dbReference type="eggNOG" id="COG3144">
    <property type="taxonomic scope" value="Bacteria"/>
</dbReference>
<feature type="compositionally biased region" description="Polar residues" evidence="1">
    <location>
        <begin position="28"/>
        <end position="44"/>
    </location>
</feature>
<dbReference type="EMBL" id="AFHQ01000054">
    <property type="protein sequence ID" value="EGK57646.1"/>
    <property type="molecule type" value="Genomic_DNA"/>
</dbReference>
<evidence type="ECO:0000256" key="1">
    <source>
        <dbReference type="SAM" id="MobiDB-lite"/>
    </source>
</evidence>
<dbReference type="OrthoDB" id="1676929at2"/>
<evidence type="ECO:0000313" key="3">
    <source>
        <dbReference type="EMBL" id="EGK57646.1"/>
    </source>
</evidence>
<feature type="compositionally biased region" description="Polar residues" evidence="1">
    <location>
        <begin position="59"/>
        <end position="89"/>
    </location>
</feature>